<dbReference type="PANTHER" id="PTHR10578:SF148">
    <property type="entry name" value="L-LACTATE DEHYDROGENASE (CYTOCHROME)"/>
    <property type="match status" value="1"/>
</dbReference>
<dbReference type="eggNOG" id="KOG0538">
    <property type="taxonomic scope" value="Eukaryota"/>
</dbReference>
<dbReference type="GO" id="GO:0006089">
    <property type="term" value="P:lactate metabolic process"/>
    <property type="evidence" value="ECO:0007669"/>
    <property type="project" value="EnsemblFungi"/>
</dbReference>
<dbReference type="PROSITE" id="PS00191">
    <property type="entry name" value="CYTOCHROME_B5_1"/>
    <property type="match status" value="1"/>
</dbReference>
<evidence type="ECO:0000256" key="3">
    <source>
        <dbReference type="ARBA" id="ARBA00004569"/>
    </source>
</evidence>
<evidence type="ECO:0000259" key="18">
    <source>
        <dbReference type="PROSITE" id="PS51349"/>
    </source>
</evidence>
<dbReference type="PROSITE" id="PS50255">
    <property type="entry name" value="CYTOCHROME_B5_2"/>
    <property type="match status" value="1"/>
</dbReference>
<dbReference type="Pfam" id="PF01070">
    <property type="entry name" value="FMN_dh"/>
    <property type="match status" value="1"/>
</dbReference>
<dbReference type="PANTHER" id="PTHR10578">
    <property type="entry name" value="S -2-HYDROXY-ACID OXIDASE-RELATED"/>
    <property type="match status" value="1"/>
</dbReference>
<comment type="caution">
    <text evidence="19">The sequence shown here is derived from an EMBL/GenBank/DDBJ whole genome shotgun (WGS) entry which is preliminary data.</text>
</comment>
<sequence>MHSGVEFFTIFRTSSMLKSKYAFRKPVFSASQCRLFSNPTFRRTPLYRWDSKSQDRPPFSFKLPTSILFFSSVSTFVYIHSFTDNSILLDTGEKPGVPVEELSKHLTLKDGVWVVINGEVYDLSEFIAVHPGGAKIVLHCAGKDASDIFNKFHAKDVFEKFLSEDAHLGPLIGEAEKAEDITNSGDEEERQERIKNKPPINSVYNISDFEHISKEILTPNAWAYYSSAADDEFSLRENHYAYSRIFFHPKVLTDVQNVDISTEMLGSKVDAPFYCSAAAQARLGHPDGEISIARGCGRENIIQMISSSSSNTFDEILDAARPDQPQWFQLYVLPDRSFSYKMIDKCKLRGIKGIFVTVDTALLGRREKDMRFRMFDNDNDDLETESLAKEKDPIMSFKDPGLTWDDIRKFKQATDIPIVIKGVQRVDDVLLAIENNIDGVVLSNHGGRQLDFSRAPIEVLADVNKVLKQKNLENKIEIYIDGGVRRGSDVIKALCLGAKGVGLGRAFLYANSCYGEKGVVKAIRMLKEEMTLDMKLLGVSNISQLTPELLDLRRLQGGSHHSDHLYNSAYEPLTPAKFLDE</sequence>
<comment type="catalytic activity">
    <reaction evidence="12">
        <text>(S)-lactate + 2 Fe(III)-[cytochrome c] = 2 Fe(II)-[cytochrome c] + pyruvate + 2 H(+)</text>
        <dbReference type="Rhea" id="RHEA:19909"/>
        <dbReference type="Rhea" id="RHEA-COMP:10350"/>
        <dbReference type="Rhea" id="RHEA-COMP:14399"/>
        <dbReference type="ChEBI" id="CHEBI:15361"/>
        <dbReference type="ChEBI" id="CHEBI:15378"/>
        <dbReference type="ChEBI" id="CHEBI:16651"/>
        <dbReference type="ChEBI" id="CHEBI:29033"/>
        <dbReference type="ChEBI" id="CHEBI:29034"/>
        <dbReference type="EC" id="1.1.2.3"/>
    </reaction>
    <physiologicalReaction direction="left-to-right" evidence="12">
        <dbReference type="Rhea" id="RHEA:19910"/>
    </physiologicalReaction>
</comment>
<reference evidence="19 20" key="1">
    <citation type="journal article" date="2007" name="Nat. Biotechnol.">
        <title>Genome sequence of the lignocellulose-bioconverting and xylose-fermenting yeast Pichia stipitis.</title>
        <authorList>
            <person name="Jeffries T.W."/>
            <person name="Grigoriev I.V."/>
            <person name="Grimwood J."/>
            <person name="Laplaza J.M."/>
            <person name="Aerts A."/>
            <person name="Salamov A."/>
            <person name="Schmutz J."/>
            <person name="Lindquist E."/>
            <person name="Dehal P."/>
            <person name="Shapiro H."/>
            <person name="Jin Y.S."/>
            <person name="Passoth V."/>
            <person name="Richardson P.M."/>
        </authorList>
    </citation>
    <scope>NUCLEOTIDE SEQUENCE [LARGE SCALE GENOMIC DNA]</scope>
    <source>
        <strain evidence="20">ATCC 58785 / CBS 6054 / NBRC 10063 / NRRL Y-11545</strain>
    </source>
</reference>
<evidence type="ECO:0000256" key="12">
    <source>
        <dbReference type="ARBA" id="ARBA00052399"/>
    </source>
</evidence>
<keyword evidence="10" id="KW-0408">Iron</keyword>
<dbReference type="GO" id="GO:0046872">
    <property type="term" value="F:metal ion binding"/>
    <property type="evidence" value="ECO:0007669"/>
    <property type="project" value="UniProtKB-KW"/>
</dbReference>
<dbReference type="GO" id="GO:0020037">
    <property type="term" value="F:heme binding"/>
    <property type="evidence" value="ECO:0007669"/>
    <property type="project" value="InterPro"/>
</dbReference>
<dbReference type="SUPFAM" id="SSF51395">
    <property type="entry name" value="FMN-linked oxidoreductases"/>
    <property type="match status" value="1"/>
</dbReference>
<evidence type="ECO:0000256" key="9">
    <source>
        <dbReference type="ARBA" id="ARBA00023002"/>
    </source>
</evidence>
<dbReference type="OrthoDB" id="1925334at2759"/>
<evidence type="ECO:0000256" key="11">
    <source>
        <dbReference type="ARBA" id="ARBA00023128"/>
    </source>
</evidence>
<dbReference type="PRINTS" id="PR00363">
    <property type="entry name" value="CYTOCHROMEB5"/>
</dbReference>
<keyword evidence="20" id="KW-1185">Reference proteome</keyword>
<dbReference type="eggNOG" id="KOG0537">
    <property type="taxonomic scope" value="Eukaryota"/>
</dbReference>
<evidence type="ECO:0000256" key="15">
    <source>
        <dbReference type="ARBA" id="ARBA00066458"/>
    </source>
</evidence>
<evidence type="ECO:0000256" key="14">
    <source>
        <dbReference type="ARBA" id="ARBA00061589"/>
    </source>
</evidence>
<evidence type="ECO:0000256" key="6">
    <source>
        <dbReference type="ARBA" id="ARBA00022630"/>
    </source>
</evidence>
<dbReference type="PROSITE" id="PS00557">
    <property type="entry name" value="FMN_HYDROXY_ACID_DH_1"/>
    <property type="match status" value="1"/>
</dbReference>
<organism evidence="19 20">
    <name type="scientific">Scheffersomyces stipitis (strain ATCC 58785 / CBS 6054 / NBRC 10063 / NRRL Y-11545)</name>
    <name type="common">Yeast</name>
    <name type="synonym">Pichia stipitis</name>
    <dbReference type="NCBI Taxonomy" id="322104"/>
    <lineage>
        <taxon>Eukaryota</taxon>
        <taxon>Fungi</taxon>
        <taxon>Dikarya</taxon>
        <taxon>Ascomycota</taxon>
        <taxon>Saccharomycotina</taxon>
        <taxon>Pichiomycetes</taxon>
        <taxon>Debaryomycetaceae</taxon>
        <taxon>Scheffersomyces</taxon>
    </lineage>
</organism>
<dbReference type="KEGG" id="pic:PICST_80729"/>
<dbReference type="Proteomes" id="UP000002258">
    <property type="component" value="Chromosome 1"/>
</dbReference>
<evidence type="ECO:0000256" key="13">
    <source>
        <dbReference type="ARBA" id="ARBA00061137"/>
    </source>
</evidence>
<gene>
    <name evidence="19" type="primary">CYB2</name>
    <name evidence="19" type="ORF">PICST_80729</name>
</gene>
<comment type="cofactor">
    <cofactor evidence="1">
        <name>FMN</name>
        <dbReference type="ChEBI" id="CHEBI:58210"/>
    </cofactor>
</comment>
<dbReference type="GO" id="GO:0005758">
    <property type="term" value="C:mitochondrial intermembrane space"/>
    <property type="evidence" value="ECO:0007669"/>
    <property type="project" value="UniProtKB-SubCell"/>
</dbReference>
<feature type="domain" description="FMN hydroxy acid dehydrogenase" evidence="18">
    <location>
        <begin position="198"/>
        <end position="555"/>
    </location>
</feature>
<dbReference type="CDD" id="cd02922">
    <property type="entry name" value="FCB2_FMN"/>
    <property type="match status" value="1"/>
</dbReference>
<keyword evidence="5" id="KW-0349">Heme</keyword>
<dbReference type="Pfam" id="PF00173">
    <property type="entry name" value="Cyt-b5"/>
    <property type="match status" value="1"/>
</dbReference>
<evidence type="ECO:0000256" key="2">
    <source>
        <dbReference type="ARBA" id="ARBA00001970"/>
    </source>
</evidence>
<dbReference type="InParanoid" id="A3GF29"/>
<evidence type="ECO:0000313" key="19">
    <source>
        <dbReference type="EMBL" id="EAZ63275.2"/>
    </source>
</evidence>
<evidence type="ECO:0000313" key="20">
    <source>
        <dbReference type="Proteomes" id="UP000002258"/>
    </source>
</evidence>
<comment type="similarity">
    <text evidence="14">In the N-terminal section; belongs to the cytochrome b5 family.</text>
</comment>
<dbReference type="OMA" id="FHAKDVF"/>
<dbReference type="STRING" id="322104.A3GF29"/>
<dbReference type="InterPro" id="IPR018506">
    <property type="entry name" value="Cyt_B5_heme-BS"/>
</dbReference>
<dbReference type="GeneID" id="4850878"/>
<dbReference type="Gene3D" id="3.10.120.10">
    <property type="entry name" value="Cytochrome b5-like heme/steroid binding domain"/>
    <property type="match status" value="1"/>
</dbReference>
<dbReference type="InterPro" id="IPR036400">
    <property type="entry name" value="Cyt_B5-like_heme/steroid_sf"/>
</dbReference>
<dbReference type="InterPro" id="IPR037458">
    <property type="entry name" value="L-MDH/L-LDH_FMN-bd"/>
</dbReference>
<proteinExistence type="inferred from homology"/>
<evidence type="ECO:0000256" key="1">
    <source>
        <dbReference type="ARBA" id="ARBA00001917"/>
    </source>
</evidence>
<feature type="domain" description="Cytochrome b5 heme-binding" evidence="17">
    <location>
        <begin position="94"/>
        <end position="172"/>
    </location>
</feature>
<keyword evidence="7" id="KW-0288">FMN</keyword>
<dbReference type="PROSITE" id="PS51349">
    <property type="entry name" value="FMN_HYDROXY_ACID_DH_2"/>
    <property type="match status" value="1"/>
</dbReference>
<accession>A3GF29</accession>
<dbReference type="InterPro" id="IPR000262">
    <property type="entry name" value="FMN-dep_DH"/>
</dbReference>
<evidence type="ECO:0000256" key="16">
    <source>
        <dbReference type="ARBA" id="ARBA00068515"/>
    </source>
</evidence>
<keyword evidence="9" id="KW-0560">Oxidoreductase</keyword>
<dbReference type="RefSeq" id="XP_001387298.2">
    <property type="nucleotide sequence ID" value="XM_001387261.1"/>
</dbReference>
<dbReference type="AlphaFoldDB" id="A3GF29"/>
<dbReference type="GO" id="GO:0004460">
    <property type="term" value="F:L-lactate dehydrogenase (cytochrome) activity"/>
    <property type="evidence" value="ECO:0007669"/>
    <property type="project" value="UniProtKB-EC"/>
</dbReference>
<evidence type="ECO:0000256" key="7">
    <source>
        <dbReference type="ARBA" id="ARBA00022643"/>
    </source>
</evidence>
<evidence type="ECO:0000259" key="17">
    <source>
        <dbReference type="PROSITE" id="PS50255"/>
    </source>
</evidence>
<evidence type="ECO:0000256" key="4">
    <source>
        <dbReference type="ARBA" id="ARBA00011881"/>
    </source>
</evidence>
<dbReference type="InterPro" id="IPR008259">
    <property type="entry name" value="FMN_hydac_DH_AS"/>
</dbReference>
<dbReference type="InterPro" id="IPR013785">
    <property type="entry name" value="Aldolase_TIM"/>
</dbReference>
<dbReference type="HOGENOM" id="CLU_020639_1_1_1"/>
<evidence type="ECO:0000256" key="8">
    <source>
        <dbReference type="ARBA" id="ARBA00022723"/>
    </source>
</evidence>
<dbReference type="InterPro" id="IPR037396">
    <property type="entry name" value="FMN_HAD"/>
</dbReference>
<evidence type="ECO:0000256" key="5">
    <source>
        <dbReference type="ARBA" id="ARBA00022617"/>
    </source>
</evidence>
<evidence type="ECO:0000256" key="10">
    <source>
        <dbReference type="ARBA" id="ARBA00023004"/>
    </source>
</evidence>
<dbReference type="FunFam" id="3.20.20.70:FF:000062">
    <property type="entry name" value="Cytochrome b2, mitochondrial, putative"/>
    <property type="match status" value="1"/>
</dbReference>
<dbReference type="SMART" id="SM01117">
    <property type="entry name" value="Cyt-b5"/>
    <property type="match status" value="1"/>
</dbReference>
<dbReference type="InterPro" id="IPR001199">
    <property type="entry name" value="Cyt_B5-like_heme/steroid-bd"/>
</dbReference>
<dbReference type="Gene3D" id="3.20.20.70">
    <property type="entry name" value="Aldolase class I"/>
    <property type="match status" value="1"/>
</dbReference>
<comment type="subcellular location">
    <subcellularLocation>
        <location evidence="3">Mitochondrion intermembrane space</location>
    </subcellularLocation>
</comment>
<name>A3GF29_PICST</name>
<comment type="subunit">
    <text evidence="4">Homotetramer.</text>
</comment>
<dbReference type="EC" id="1.1.2.3" evidence="15"/>
<comment type="cofactor">
    <cofactor evidence="2">
        <name>heme b</name>
        <dbReference type="ChEBI" id="CHEBI:60344"/>
    </cofactor>
</comment>
<keyword evidence="6" id="KW-0285">Flavoprotein</keyword>
<keyword evidence="11" id="KW-0496">Mitochondrion</keyword>
<comment type="similarity">
    <text evidence="13">In the C-terminal section; belongs to the FMN-dependent alpha-hydroxy acid dehydrogenase family.</text>
</comment>
<dbReference type="EMBL" id="AAVQ01000001">
    <property type="protein sequence ID" value="EAZ63275.2"/>
    <property type="molecule type" value="Genomic_DNA"/>
</dbReference>
<dbReference type="SUPFAM" id="SSF55856">
    <property type="entry name" value="Cytochrome b5-like heme/steroid binding domain"/>
    <property type="match status" value="1"/>
</dbReference>
<protein>
    <recommendedName>
        <fullName evidence="16">L-lactate dehydrogenase (cytochrome)</fullName>
        <ecNumber evidence="15">1.1.2.3</ecNumber>
    </recommendedName>
</protein>
<dbReference type="SMR" id="A3GF29"/>
<keyword evidence="8" id="KW-0479">Metal-binding</keyword>